<dbReference type="PANTHER" id="PTHR43788">
    <property type="entry name" value="DNA2/NAM7 HELICASE FAMILY MEMBER"/>
    <property type="match status" value="1"/>
</dbReference>
<organism evidence="9 10">
    <name type="scientific">Symbiochloris irregularis</name>
    <dbReference type="NCBI Taxonomy" id="706552"/>
    <lineage>
        <taxon>Eukaryota</taxon>
        <taxon>Viridiplantae</taxon>
        <taxon>Chlorophyta</taxon>
        <taxon>core chlorophytes</taxon>
        <taxon>Trebouxiophyceae</taxon>
        <taxon>Trebouxiales</taxon>
        <taxon>Trebouxiaceae</taxon>
        <taxon>Symbiochloris</taxon>
    </lineage>
</organism>
<dbReference type="GO" id="GO:0005694">
    <property type="term" value="C:chromosome"/>
    <property type="evidence" value="ECO:0007669"/>
    <property type="project" value="UniProtKB-ARBA"/>
</dbReference>
<keyword evidence="10" id="KW-1185">Reference proteome</keyword>
<keyword evidence="4" id="KW-0347">Helicase</keyword>
<dbReference type="GO" id="GO:0016787">
    <property type="term" value="F:hydrolase activity"/>
    <property type="evidence" value="ECO:0007669"/>
    <property type="project" value="UniProtKB-KW"/>
</dbReference>
<evidence type="ECO:0000256" key="5">
    <source>
        <dbReference type="ARBA" id="ARBA00022840"/>
    </source>
</evidence>
<evidence type="ECO:0000313" key="9">
    <source>
        <dbReference type="EMBL" id="KAK9803820.1"/>
    </source>
</evidence>
<feature type="compositionally biased region" description="Gly residues" evidence="6">
    <location>
        <begin position="205"/>
        <end position="219"/>
    </location>
</feature>
<feature type="domain" description="DNA2/NAM7 helicase helicase" evidence="7">
    <location>
        <begin position="403"/>
        <end position="684"/>
    </location>
</feature>
<dbReference type="InterPro" id="IPR027417">
    <property type="entry name" value="P-loop_NTPase"/>
</dbReference>
<dbReference type="SUPFAM" id="SSF52540">
    <property type="entry name" value="P-loop containing nucleoside triphosphate hydrolases"/>
    <property type="match status" value="1"/>
</dbReference>
<dbReference type="FunFam" id="3.40.50.300:FF:000326">
    <property type="entry name" value="P-loop containing nucleoside triphosphate hydrolase"/>
    <property type="match status" value="1"/>
</dbReference>
<reference evidence="9 10" key="1">
    <citation type="journal article" date="2024" name="Nat. Commun.">
        <title>Phylogenomics reveals the evolutionary origins of lichenization in chlorophyte algae.</title>
        <authorList>
            <person name="Puginier C."/>
            <person name="Libourel C."/>
            <person name="Otte J."/>
            <person name="Skaloud P."/>
            <person name="Haon M."/>
            <person name="Grisel S."/>
            <person name="Petersen M."/>
            <person name="Berrin J.G."/>
            <person name="Delaux P.M."/>
            <person name="Dal Grande F."/>
            <person name="Keller J."/>
        </authorList>
    </citation>
    <scope>NUCLEOTIDE SEQUENCE [LARGE SCALE GENOMIC DNA]</scope>
    <source>
        <strain evidence="9 10">SAG 2036</strain>
    </source>
</reference>
<proteinExistence type="inferred from homology"/>
<dbReference type="InterPro" id="IPR047187">
    <property type="entry name" value="SF1_C_Upf1"/>
</dbReference>
<dbReference type="GO" id="GO:0043139">
    <property type="term" value="F:5'-3' DNA helicase activity"/>
    <property type="evidence" value="ECO:0007669"/>
    <property type="project" value="TreeGrafter"/>
</dbReference>
<protein>
    <submittedName>
        <fullName evidence="9">Uncharacterized protein</fullName>
    </submittedName>
</protein>
<dbReference type="Pfam" id="PF13087">
    <property type="entry name" value="AAA_12"/>
    <property type="match status" value="1"/>
</dbReference>
<dbReference type="InterPro" id="IPR041679">
    <property type="entry name" value="DNA2/NAM7-like_C"/>
</dbReference>
<dbReference type="PANTHER" id="PTHR43788:SF13">
    <property type="entry name" value="REGULATOR OF NONSENSE TRANSCRIPTS 1"/>
    <property type="match status" value="1"/>
</dbReference>
<dbReference type="EMBL" id="JALJOQ010000055">
    <property type="protein sequence ID" value="KAK9803820.1"/>
    <property type="molecule type" value="Genomic_DNA"/>
</dbReference>
<dbReference type="Pfam" id="PF13086">
    <property type="entry name" value="AAA_11"/>
    <property type="match status" value="1"/>
</dbReference>
<evidence type="ECO:0000256" key="1">
    <source>
        <dbReference type="ARBA" id="ARBA00007913"/>
    </source>
</evidence>
<gene>
    <name evidence="9" type="ORF">WJX73_003427</name>
</gene>
<feature type="region of interest" description="Disordered" evidence="6">
    <location>
        <begin position="448"/>
        <end position="488"/>
    </location>
</feature>
<accession>A0AAW1P277</accession>
<dbReference type="AlphaFoldDB" id="A0AAW1P277"/>
<name>A0AAW1P277_9CHLO</name>
<dbReference type="InterPro" id="IPR041677">
    <property type="entry name" value="DNA2/NAM7_AAA_11"/>
</dbReference>
<feature type="region of interest" description="Disordered" evidence="6">
    <location>
        <begin position="200"/>
        <end position="223"/>
    </location>
</feature>
<evidence type="ECO:0000256" key="3">
    <source>
        <dbReference type="ARBA" id="ARBA00022801"/>
    </source>
</evidence>
<evidence type="ECO:0000259" key="8">
    <source>
        <dbReference type="Pfam" id="PF13087"/>
    </source>
</evidence>
<evidence type="ECO:0000256" key="2">
    <source>
        <dbReference type="ARBA" id="ARBA00022741"/>
    </source>
</evidence>
<keyword evidence="2" id="KW-0547">Nucleotide-binding</keyword>
<dbReference type="Proteomes" id="UP001465755">
    <property type="component" value="Unassembled WGS sequence"/>
</dbReference>
<dbReference type="CDD" id="cd18808">
    <property type="entry name" value="SF1_C_Upf1"/>
    <property type="match status" value="1"/>
</dbReference>
<dbReference type="GO" id="GO:0005524">
    <property type="term" value="F:ATP binding"/>
    <property type="evidence" value="ECO:0007669"/>
    <property type="project" value="UniProtKB-KW"/>
</dbReference>
<sequence length="954" mass="103727">MLLPGLGTPHQARQCCQALDASPCQGRSRAQRRALARSAVSASSPVINSPAPDAAQLSNAANGAPALEAESATGFDIITGQRVASVSAPEAAHDSSGGASAFISDLERTQREAATLQARLDTPVNARLQPEELQFLMAARALQKRLVMATRAEMEASQIDMENIYKRKVTQALKESGRLLLDMSAQRDGSLYGSPVWRFHTGRRPQGGGDLPAEGGEGQAGAQEADELPYHRFSHRDALLLSYLAGYDAIGDPIYVAIDSQPGTVLDVRKNYIRLAVSLPVSEVLEVQGAGKQWRMDFCNQTSTYDRQIQAISQLDRPWGATLEHQAAMEDWREERRGSGGVAPPAQPSLEATAGLWLPGERRVRKILLGHPDSAALAAQPPAWLSQERFRQLRDHVLKKDGLNQSQRNAIALALRSTFTLWQGPPGTGKTRTIHALVEALATVFTAAEQAQRGPRSRQRASTLLRQGKGRGQRQEAAQRPKPGWVGLEDAPALIPPERMLGQILVCSDTNAATDNIVEGLVAAGINVVRIGQPAKVREEIRSATLEARARETPQGEEGVSFQEMANQALGELRKEEGAVDWKALSEQDKAARKRAKQQAMDLYSKGTTLVEKAHAQVMDRCQVVAATLAGAGDMKTLTSRTFKVVVLDEASQATEPSSIIPLMRGAECVVMAGDPQQLPPTVLTVTGMECDLDRTVFDRLQASRLQPTLLDTQYRMHPQIAEFPSQLFYQGRIQTGITAADRPLPKGLPWPNPQCPVVMVECEDGLEERSATGANASDGASFFNEAEAKLAVRAAQALLDASDSKTAAILTPYNAQLRLINGLLKQVGRRHQVTVSTVDGYQGREADVVVFSAVRCNLDGRIGFVSDPRRLNVAITRPRRGLVVVGSPSTLASDPNWRAWIAWVRDHGCFLSADALPHSALEEDESLVERARKQMSVRRRAHGVSSHHRRVRA</sequence>
<dbReference type="InterPro" id="IPR050534">
    <property type="entry name" value="Coronavir_polyprotein_1ab"/>
</dbReference>
<comment type="similarity">
    <text evidence="1">Belongs to the DNA2/NAM7 helicase family.</text>
</comment>
<evidence type="ECO:0000256" key="6">
    <source>
        <dbReference type="SAM" id="MobiDB-lite"/>
    </source>
</evidence>
<comment type="caution">
    <text evidence="9">The sequence shown here is derived from an EMBL/GenBank/DDBJ whole genome shotgun (WGS) entry which is preliminary data.</text>
</comment>
<keyword evidence="5" id="KW-0067">ATP-binding</keyword>
<keyword evidence="3" id="KW-0378">Hydrolase</keyword>
<feature type="domain" description="DNA2/NAM7 helicase-like C-terminal" evidence="8">
    <location>
        <begin position="693"/>
        <end position="889"/>
    </location>
</feature>
<evidence type="ECO:0000259" key="7">
    <source>
        <dbReference type="Pfam" id="PF13086"/>
    </source>
</evidence>
<evidence type="ECO:0000313" key="10">
    <source>
        <dbReference type="Proteomes" id="UP001465755"/>
    </source>
</evidence>
<evidence type="ECO:0000256" key="4">
    <source>
        <dbReference type="ARBA" id="ARBA00022806"/>
    </source>
</evidence>
<dbReference type="Gene3D" id="3.40.50.300">
    <property type="entry name" value="P-loop containing nucleotide triphosphate hydrolases"/>
    <property type="match status" value="2"/>
</dbReference>